<evidence type="ECO:0000256" key="2">
    <source>
        <dbReference type="ARBA" id="ARBA00022730"/>
    </source>
</evidence>
<dbReference type="AlphaFoldDB" id="A0A1L4CZR3"/>
<dbReference type="STRING" id="1915309.AXG55_05800"/>
<dbReference type="GO" id="GO:0015935">
    <property type="term" value="C:small ribosomal subunit"/>
    <property type="evidence" value="ECO:0007669"/>
    <property type="project" value="InterPro"/>
</dbReference>
<feature type="domain" description="RNA-binding S4" evidence="8">
    <location>
        <begin position="90"/>
        <end position="154"/>
    </location>
</feature>
<organism evidence="10 11">
    <name type="scientific">Silvanigrella aquatica</name>
    <dbReference type="NCBI Taxonomy" id="1915309"/>
    <lineage>
        <taxon>Bacteria</taxon>
        <taxon>Pseudomonadati</taxon>
        <taxon>Bdellovibrionota</taxon>
        <taxon>Oligoflexia</taxon>
        <taxon>Silvanigrellales</taxon>
        <taxon>Silvanigrellaceae</taxon>
        <taxon>Silvanigrella</taxon>
    </lineage>
</organism>
<comment type="subunit">
    <text evidence="7">Part of the 30S ribosomal subunit. Contacts protein S5. The interaction surface between S4 and S5 is involved in control of translational fidelity.</text>
</comment>
<evidence type="ECO:0000313" key="10">
    <source>
        <dbReference type="EMBL" id="APJ03444.1"/>
    </source>
</evidence>
<dbReference type="NCBIfam" id="NF003717">
    <property type="entry name" value="PRK05327.1"/>
    <property type="match status" value="1"/>
</dbReference>
<dbReference type="KEGG" id="saqi:AXG55_05800"/>
<keyword evidence="2 7" id="KW-0699">rRNA-binding</keyword>
<dbReference type="GO" id="GO:0003735">
    <property type="term" value="F:structural constituent of ribosome"/>
    <property type="evidence" value="ECO:0007669"/>
    <property type="project" value="InterPro"/>
</dbReference>
<keyword evidence="11" id="KW-1185">Reference proteome</keyword>
<dbReference type="InterPro" id="IPR002942">
    <property type="entry name" value="S4_RNA-bd"/>
</dbReference>
<dbReference type="PANTHER" id="PTHR11831">
    <property type="entry name" value="30S 40S RIBOSOMAL PROTEIN"/>
    <property type="match status" value="1"/>
</dbReference>
<evidence type="ECO:0000259" key="8">
    <source>
        <dbReference type="SMART" id="SM00363"/>
    </source>
</evidence>
<dbReference type="FunFam" id="3.10.290.10:FF:000001">
    <property type="entry name" value="30S ribosomal protein S4"/>
    <property type="match status" value="1"/>
</dbReference>
<evidence type="ECO:0000256" key="5">
    <source>
        <dbReference type="ARBA" id="ARBA00023274"/>
    </source>
</evidence>
<dbReference type="InterPro" id="IPR022801">
    <property type="entry name" value="Ribosomal_uS4"/>
</dbReference>
<dbReference type="FunFam" id="1.10.1050.10:FF:000002">
    <property type="entry name" value="30S ribosomal protein S4, chloroplastic"/>
    <property type="match status" value="1"/>
</dbReference>
<evidence type="ECO:0000313" key="11">
    <source>
        <dbReference type="Proteomes" id="UP000184731"/>
    </source>
</evidence>
<proteinExistence type="inferred from homology"/>
<dbReference type="SMART" id="SM00363">
    <property type="entry name" value="S4"/>
    <property type="match status" value="1"/>
</dbReference>
<name>A0A1L4CZR3_9BACT</name>
<reference evidence="10 11" key="1">
    <citation type="submission" date="2016-10" db="EMBL/GenBank/DDBJ databases">
        <title>Silvanigrella aquatica sp. nov., isolated from a freshwater lake located in the Black Forest, Germany, description of Silvanigrellaceae fam. nov., Silvanigrellales ord. nov., reclassification of the order Bdellovibrionales in the class Oligoflexia, reclassification of the families Bacteriovoracaceae and Halobacteriovoraceae in the new order Bacteriovoracales ord. nov., and reclassification of the family Pseudobacteriovoracaceae in the order Oligoflexiales.</title>
        <authorList>
            <person name="Hahn M.W."/>
            <person name="Schmidt J."/>
            <person name="Koll U."/>
            <person name="Rohde M."/>
            <person name="Verbag S."/>
            <person name="Pitt A."/>
            <person name="Nakai R."/>
            <person name="Naganuma T."/>
            <person name="Lang E."/>
        </authorList>
    </citation>
    <scope>NUCLEOTIDE SEQUENCE [LARGE SCALE GENOMIC DNA]</scope>
    <source>
        <strain evidence="10 11">MWH-Nonnen-W8red</strain>
    </source>
</reference>
<dbReference type="InterPro" id="IPR036986">
    <property type="entry name" value="S4_RNA-bd_sf"/>
</dbReference>
<sequence length="202" mass="22789">MSRYTGPRMRIARRLGTLPGLTNKEIKRKSRPGQHGAAPQKKSEFALALEEKQKIRFNYGLTERQMQRYVKAARKAKTLTGEALLRICEMRLDSIVFRLGFAPTIPAARQLVRHGHVHVNGRRVNMPGYQCKPGEVIIPTNKEATMALVKNNLVHRSNAQPPAFLSLSSDKLQASVVSVCSREEVLLNVNERLVVEYYAQRG</sequence>
<feature type="domain" description="Small ribosomal subunit protein uS4 N-terminal" evidence="9">
    <location>
        <begin position="3"/>
        <end position="89"/>
    </location>
</feature>
<accession>A0A1L4CZR3</accession>
<dbReference type="GO" id="GO:0019843">
    <property type="term" value="F:rRNA binding"/>
    <property type="evidence" value="ECO:0007669"/>
    <property type="project" value="UniProtKB-UniRule"/>
</dbReference>
<dbReference type="Proteomes" id="UP000184731">
    <property type="component" value="Chromosome"/>
</dbReference>
<dbReference type="CDD" id="cd00165">
    <property type="entry name" value="S4"/>
    <property type="match status" value="1"/>
</dbReference>
<gene>
    <name evidence="7" type="primary">rpsD</name>
    <name evidence="10" type="ORF">AXG55_05800</name>
</gene>
<dbReference type="Gene3D" id="3.10.290.10">
    <property type="entry name" value="RNA-binding S4 domain"/>
    <property type="match status" value="1"/>
</dbReference>
<comment type="similarity">
    <text evidence="1 7">Belongs to the universal ribosomal protein uS4 family.</text>
</comment>
<dbReference type="SUPFAM" id="SSF55174">
    <property type="entry name" value="Alpha-L RNA-binding motif"/>
    <property type="match status" value="1"/>
</dbReference>
<evidence type="ECO:0000256" key="3">
    <source>
        <dbReference type="ARBA" id="ARBA00022884"/>
    </source>
</evidence>
<protein>
    <recommendedName>
        <fullName evidence="6 7">Small ribosomal subunit protein uS4</fullName>
    </recommendedName>
</protein>
<dbReference type="Gene3D" id="1.10.1050.10">
    <property type="entry name" value="Ribosomal Protein S4 Delta 41, Chain A, domain 1"/>
    <property type="match status" value="1"/>
</dbReference>
<comment type="function">
    <text evidence="7">One of the primary rRNA binding proteins, it binds directly to 16S rRNA where it nucleates assembly of the body of the 30S subunit.</text>
</comment>
<evidence type="ECO:0000259" key="9">
    <source>
        <dbReference type="SMART" id="SM01390"/>
    </source>
</evidence>
<dbReference type="InterPro" id="IPR005709">
    <property type="entry name" value="Ribosomal_uS4_bac-type"/>
</dbReference>
<evidence type="ECO:0000256" key="7">
    <source>
        <dbReference type="HAMAP-Rule" id="MF_01306"/>
    </source>
</evidence>
<evidence type="ECO:0000256" key="6">
    <source>
        <dbReference type="ARBA" id="ARBA00035254"/>
    </source>
</evidence>
<dbReference type="GO" id="GO:0006412">
    <property type="term" value="P:translation"/>
    <property type="evidence" value="ECO:0007669"/>
    <property type="project" value="UniProtKB-UniRule"/>
</dbReference>
<dbReference type="InterPro" id="IPR001912">
    <property type="entry name" value="Ribosomal_uS4_N"/>
</dbReference>
<dbReference type="NCBIfam" id="TIGR01017">
    <property type="entry name" value="rpsD_bact"/>
    <property type="match status" value="1"/>
</dbReference>
<evidence type="ECO:0000256" key="1">
    <source>
        <dbReference type="ARBA" id="ARBA00007465"/>
    </source>
</evidence>
<keyword evidence="5 7" id="KW-0687">Ribonucleoprotein</keyword>
<dbReference type="EMBL" id="CP017834">
    <property type="protein sequence ID" value="APJ03444.1"/>
    <property type="molecule type" value="Genomic_DNA"/>
</dbReference>
<dbReference type="Pfam" id="PF01479">
    <property type="entry name" value="S4"/>
    <property type="match status" value="1"/>
</dbReference>
<dbReference type="Pfam" id="PF00163">
    <property type="entry name" value="Ribosomal_S4"/>
    <property type="match status" value="1"/>
</dbReference>
<comment type="function">
    <text evidence="7">With S5 and S12 plays an important role in translational accuracy.</text>
</comment>
<keyword evidence="4 7" id="KW-0689">Ribosomal protein</keyword>
<dbReference type="GO" id="GO:0042274">
    <property type="term" value="P:ribosomal small subunit biogenesis"/>
    <property type="evidence" value="ECO:0007669"/>
    <property type="project" value="TreeGrafter"/>
</dbReference>
<dbReference type="HAMAP" id="MF_01306_B">
    <property type="entry name" value="Ribosomal_uS4_B"/>
    <property type="match status" value="1"/>
</dbReference>
<dbReference type="PANTHER" id="PTHR11831:SF4">
    <property type="entry name" value="SMALL RIBOSOMAL SUBUNIT PROTEIN US4M"/>
    <property type="match status" value="1"/>
</dbReference>
<dbReference type="SMART" id="SM01390">
    <property type="entry name" value="Ribosomal_S4"/>
    <property type="match status" value="1"/>
</dbReference>
<evidence type="ECO:0000256" key="4">
    <source>
        <dbReference type="ARBA" id="ARBA00022980"/>
    </source>
</evidence>
<keyword evidence="3 7" id="KW-0694">RNA-binding</keyword>
<dbReference type="RefSeq" id="WP_148697176.1">
    <property type="nucleotide sequence ID" value="NZ_CP017834.1"/>
</dbReference>
<dbReference type="OrthoDB" id="5291498at2"/>
<dbReference type="PROSITE" id="PS50889">
    <property type="entry name" value="S4"/>
    <property type="match status" value="1"/>
</dbReference>